<keyword evidence="1" id="KW-1133">Transmembrane helix</keyword>
<evidence type="ECO:0000313" key="3">
    <source>
        <dbReference type="Proteomes" id="UP001165740"/>
    </source>
</evidence>
<dbReference type="GeneID" id="129922920"/>
<dbReference type="Pfam" id="PF17517">
    <property type="entry name" value="IgGFc_binding"/>
    <property type="match status" value="1"/>
</dbReference>
<organism evidence="3 4">
    <name type="scientific">Biomphalaria glabrata</name>
    <name type="common">Bloodfluke planorb</name>
    <name type="synonym">Freshwater snail</name>
    <dbReference type="NCBI Taxonomy" id="6526"/>
    <lineage>
        <taxon>Eukaryota</taxon>
        <taxon>Metazoa</taxon>
        <taxon>Spiralia</taxon>
        <taxon>Lophotrochozoa</taxon>
        <taxon>Mollusca</taxon>
        <taxon>Gastropoda</taxon>
        <taxon>Heterobranchia</taxon>
        <taxon>Euthyneura</taxon>
        <taxon>Panpulmonata</taxon>
        <taxon>Hygrophila</taxon>
        <taxon>Lymnaeoidea</taxon>
        <taxon>Planorbidae</taxon>
        <taxon>Biomphalaria</taxon>
    </lineage>
</organism>
<evidence type="ECO:0000313" key="4">
    <source>
        <dbReference type="RefSeq" id="XP_055867120.1"/>
    </source>
</evidence>
<dbReference type="OrthoDB" id="10542855at2759"/>
<accession>A0A9W2YWV6</accession>
<feature type="domain" description="IgGFc-binding protein N-terminal" evidence="2">
    <location>
        <begin position="78"/>
        <end position="243"/>
    </location>
</feature>
<proteinExistence type="predicted"/>
<dbReference type="AlphaFoldDB" id="A0A9W2YWV6"/>
<gene>
    <name evidence="4" type="primary">LOC129922920</name>
</gene>
<keyword evidence="1" id="KW-0472">Membrane</keyword>
<sequence length="464" mass="52683">MTLVVYKDGSVAMVSMKPDKANVNQLFDLAHVYDIYNITNVRFSLTRSYINIIATMRGFENRCVFINNYRQESYFYNNHPVSVMQTSQEVPGYGGSLNDLDFTLDHLLPLEYFGSQYVSFPSPQLGPSQSNVTFKIIALHNNSKISIFGEKIEGASQVTLRTVGEVVVLELSSAYFYYFNSSKNFHISLTHSLPIGNVSAKSVCTASLIPVQLWRLQYDFETMPDTVIYIVVETDFENLIEINNISKPESVLKCTSILGSNWSGCTYKVEDPKVTLYQVRIKYHQHTLGVYTYVYDQIYNTSMCTAVGLSDDYRPLNVRAAHLFILSLFIYLYFSYKTAVGKLFKYIKVVFLDEEYINSQYNFSGDTEPPYQCKLPSTPPTPTVASLETVKQIRQEIVKNLTVAKLNTSSFRRTKESIQDYRPLSNAIGYSGIIMITLVFVVVCGYDVATAAITLVTWMKSLKM</sequence>
<dbReference type="RefSeq" id="XP_055867120.1">
    <property type="nucleotide sequence ID" value="XM_056011145.1"/>
</dbReference>
<dbReference type="InterPro" id="IPR035234">
    <property type="entry name" value="IgGFc-bd_N"/>
</dbReference>
<dbReference type="Proteomes" id="UP001165740">
    <property type="component" value="Chromosome 14"/>
</dbReference>
<feature type="transmembrane region" description="Helical" evidence="1">
    <location>
        <begin position="316"/>
        <end position="334"/>
    </location>
</feature>
<keyword evidence="3" id="KW-1185">Reference proteome</keyword>
<feature type="transmembrane region" description="Helical" evidence="1">
    <location>
        <begin position="433"/>
        <end position="458"/>
    </location>
</feature>
<reference evidence="4" key="1">
    <citation type="submission" date="2025-08" db="UniProtKB">
        <authorList>
            <consortium name="RefSeq"/>
        </authorList>
    </citation>
    <scope>IDENTIFICATION</scope>
</reference>
<name>A0A9W2YWV6_BIOGL</name>
<protein>
    <submittedName>
        <fullName evidence="4">Uncharacterized protein LOC129922920</fullName>
    </submittedName>
</protein>
<evidence type="ECO:0000256" key="1">
    <source>
        <dbReference type="SAM" id="Phobius"/>
    </source>
</evidence>
<evidence type="ECO:0000259" key="2">
    <source>
        <dbReference type="Pfam" id="PF17517"/>
    </source>
</evidence>
<keyword evidence="1" id="KW-0812">Transmembrane</keyword>